<evidence type="ECO:0000256" key="1">
    <source>
        <dbReference type="ARBA" id="ARBA00009437"/>
    </source>
</evidence>
<evidence type="ECO:0000256" key="3">
    <source>
        <dbReference type="ARBA" id="ARBA00023125"/>
    </source>
</evidence>
<dbReference type="InterPro" id="IPR000847">
    <property type="entry name" value="LysR_HTH_N"/>
</dbReference>
<dbReference type="InterPro" id="IPR036390">
    <property type="entry name" value="WH_DNA-bd_sf"/>
</dbReference>
<sequence length="307" mass="34145">MQIDEQITFRKLEIFLSFIDLGNMTRVAEATGLSVVSVHRALHSLEEGVQCPLFRRDGRKLIPLASAYALAEHAKIAVRHCLQGIEKARQASGFASDRLRVGALYSLTLRTIPTLLTGLRGRRPEVEVDLVLSSNRALLKKLADGELDAIVIAVDEAGVPPELQSVQVFEDAMWFAAPRKSPFAKRHEIDLREFTAAEFVSLSDDFATYHDFARAFQIAGFEPRITMKVGDIFSLINLVSGGIGYALLPGRVADFSTQIQLIPLAEPYALRQQIRLLFQRNRERDPNLLSLAAECRLFRRGASETAA</sequence>
<keyword evidence="4" id="KW-0804">Transcription</keyword>
<gene>
    <name evidence="6" type="ORF">CAL26_14530</name>
</gene>
<comment type="similarity">
    <text evidence="1">Belongs to the LysR transcriptional regulatory family.</text>
</comment>
<evidence type="ECO:0000313" key="7">
    <source>
        <dbReference type="Proteomes" id="UP000216857"/>
    </source>
</evidence>
<keyword evidence="7" id="KW-1185">Reference proteome</keyword>
<dbReference type="AlphaFoldDB" id="A0A261R2M0"/>
<proteinExistence type="inferred from homology"/>
<keyword evidence="3" id="KW-0238">DNA-binding</keyword>
<dbReference type="SUPFAM" id="SSF46785">
    <property type="entry name" value="Winged helix' DNA-binding domain"/>
    <property type="match status" value="1"/>
</dbReference>
<evidence type="ECO:0000259" key="5">
    <source>
        <dbReference type="PROSITE" id="PS50931"/>
    </source>
</evidence>
<evidence type="ECO:0000313" key="6">
    <source>
        <dbReference type="EMBL" id="OZI18892.1"/>
    </source>
</evidence>
<accession>A0A261R2M0</accession>
<name>A0A261R2M0_9BORD</name>
<protein>
    <submittedName>
        <fullName evidence="6">LysR family transcriptional regulator</fullName>
    </submittedName>
</protein>
<comment type="caution">
    <text evidence="6">The sequence shown here is derived from an EMBL/GenBank/DDBJ whole genome shotgun (WGS) entry which is preliminary data.</text>
</comment>
<dbReference type="GO" id="GO:0003677">
    <property type="term" value="F:DNA binding"/>
    <property type="evidence" value="ECO:0007669"/>
    <property type="project" value="UniProtKB-KW"/>
</dbReference>
<dbReference type="GO" id="GO:0032993">
    <property type="term" value="C:protein-DNA complex"/>
    <property type="evidence" value="ECO:0007669"/>
    <property type="project" value="TreeGrafter"/>
</dbReference>
<dbReference type="EMBL" id="NEVJ01000003">
    <property type="protein sequence ID" value="OZI18892.1"/>
    <property type="molecule type" value="Genomic_DNA"/>
</dbReference>
<dbReference type="OrthoDB" id="6085485at2"/>
<dbReference type="RefSeq" id="WP_094847575.1">
    <property type="nucleotide sequence ID" value="NZ_NEVJ01000003.1"/>
</dbReference>
<dbReference type="Gene3D" id="1.10.10.10">
    <property type="entry name" value="Winged helix-like DNA-binding domain superfamily/Winged helix DNA-binding domain"/>
    <property type="match status" value="1"/>
</dbReference>
<dbReference type="InterPro" id="IPR005119">
    <property type="entry name" value="LysR_subst-bd"/>
</dbReference>
<evidence type="ECO:0000256" key="4">
    <source>
        <dbReference type="ARBA" id="ARBA00023163"/>
    </source>
</evidence>
<dbReference type="Proteomes" id="UP000216857">
    <property type="component" value="Unassembled WGS sequence"/>
</dbReference>
<keyword evidence="2" id="KW-0805">Transcription regulation</keyword>
<dbReference type="PANTHER" id="PTHR30346:SF0">
    <property type="entry name" value="HCA OPERON TRANSCRIPTIONAL ACTIVATOR HCAR"/>
    <property type="match status" value="1"/>
</dbReference>
<evidence type="ECO:0000256" key="2">
    <source>
        <dbReference type="ARBA" id="ARBA00023015"/>
    </source>
</evidence>
<reference evidence="6" key="1">
    <citation type="submission" date="2017-05" db="EMBL/GenBank/DDBJ databases">
        <title>Complete and WGS of Bordetella genogroups.</title>
        <authorList>
            <person name="Spilker T."/>
            <person name="Lipuma J."/>
        </authorList>
    </citation>
    <scope>NUCLEOTIDE SEQUENCE</scope>
    <source>
        <strain evidence="6">AU21707</strain>
    </source>
</reference>
<dbReference type="SUPFAM" id="SSF53850">
    <property type="entry name" value="Periplasmic binding protein-like II"/>
    <property type="match status" value="1"/>
</dbReference>
<dbReference type="Pfam" id="PF03466">
    <property type="entry name" value="LysR_substrate"/>
    <property type="match status" value="1"/>
</dbReference>
<dbReference type="InterPro" id="IPR036388">
    <property type="entry name" value="WH-like_DNA-bd_sf"/>
</dbReference>
<dbReference type="PANTHER" id="PTHR30346">
    <property type="entry name" value="TRANSCRIPTIONAL DUAL REGULATOR HCAR-RELATED"/>
    <property type="match status" value="1"/>
</dbReference>
<dbReference type="PROSITE" id="PS50931">
    <property type="entry name" value="HTH_LYSR"/>
    <property type="match status" value="1"/>
</dbReference>
<dbReference type="Pfam" id="PF00126">
    <property type="entry name" value="HTH_1"/>
    <property type="match status" value="1"/>
</dbReference>
<organism evidence="6 7">
    <name type="scientific">Bordetella genomosp. 9</name>
    <dbReference type="NCBI Taxonomy" id="1416803"/>
    <lineage>
        <taxon>Bacteria</taxon>
        <taxon>Pseudomonadati</taxon>
        <taxon>Pseudomonadota</taxon>
        <taxon>Betaproteobacteria</taxon>
        <taxon>Burkholderiales</taxon>
        <taxon>Alcaligenaceae</taxon>
        <taxon>Bordetella</taxon>
    </lineage>
</organism>
<dbReference type="GO" id="GO:0003700">
    <property type="term" value="F:DNA-binding transcription factor activity"/>
    <property type="evidence" value="ECO:0007669"/>
    <property type="project" value="InterPro"/>
</dbReference>
<dbReference type="Gene3D" id="3.40.190.290">
    <property type="match status" value="1"/>
</dbReference>
<feature type="domain" description="HTH lysR-type" evidence="5">
    <location>
        <begin position="7"/>
        <end position="64"/>
    </location>
</feature>